<feature type="transmembrane region" description="Helical" evidence="1">
    <location>
        <begin position="490"/>
        <end position="514"/>
    </location>
</feature>
<gene>
    <name evidence="2" type="ORF">QQX98_003124</name>
</gene>
<evidence type="ECO:0000256" key="1">
    <source>
        <dbReference type="SAM" id="Phobius"/>
    </source>
</evidence>
<sequence>MSRSSGSSSKSGMRFQAHWVTPTLMVSSVIVGILLAIGHHLFYASLDGQIVTSSGQQVWNLRIGTGLAFLVKASLTAAAGLAYTQLLWHTLRSQEISLNGIDAVFSVVNNIYGFATGEIWVRCPALVLIAFVIWLLPLVAIVTPSALIVQQAQQLNESTLRMPLPVIDYASPKIFAEYARSGGATYAAPSNAIARLTAAVVSQGSITHIPAPFSNCSYSVEFYGPSLSCASIREDSALSKRVHSYDFTTANRLSYLGFVPQTTPTDLDEEGSKQLDAIYGLNATLNTTLRGLVATYDISKTSTDHARLYVVVPNADGTANTTIECGLYNSSYLVDFTFKNDQQDIVVRNSTRVNGVTSSQNSFYEPQSVAQVAYTAILDALGGLLVGTLRLSQYGYITSASTHITSTILMQTEEMQRLAAVTRASDDDRSEEQTLASMTMREALEQLVTNTTLSLFSNSFFLQNDTVASAGNVKIRTPQNAYAYKPRNLLIAYGISVFITVVVVLVGFICIWLSSLSFGSSFSTILRTTRNPELDALLNDDGNSGAEPLPKYLAKRKLAFQRHSFETGAKTGGVFRVVRNEELEELRSPRKTPNQEKIVTGNFF</sequence>
<keyword evidence="1" id="KW-0472">Membrane</keyword>
<dbReference type="PANTHER" id="PTHR35041:SF6">
    <property type="entry name" value="FORMYLMETHIONINE DEFORMYLASE-LIKE PROTEIN-RELATED"/>
    <property type="match status" value="1"/>
</dbReference>
<name>A0ABR1HFN1_9HYPO</name>
<feature type="transmembrane region" description="Helical" evidence="1">
    <location>
        <begin position="20"/>
        <end position="43"/>
    </location>
</feature>
<keyword evidence="3" id="KW-1185">Reference proteome</keyword>
<feature type="transmembrane region" description="Helical" evidence="1">
    <location>
        <begin position="63"/>
        <end position="84"/>
    </location>
</feature>
<dbReference type="PANTHER" id="PTHR35041">
    <property type="entry name" value="MEDIATOR OF RNA POLYMERASE II TRANSCRIPTION SUBUNIT 1"/>
    <property type="match status" value="1"/>
</dbReference>
<evidence type="ECO:0000313" key="3">
    <source>
        <dbReference type="Proteomes" id="UP001498476"/>
    </source>
</evidence>
<comment type="caution">
    <text evidence="2">The sequence shown here is derived from an EMBL/GenBank/DDBJ whole genome shotgun (WGS) entry which is preliminary data.</text>
</comment>
<accession>A0ABR1HFN1</accession>
<proteinExistence type="predicted"/>
<organism evidence="2 3">
    <name type="scientific">Neonectria punicea</name>
    <dbReference type="NCBI Taxonomy" id="979145"/>
    <lineage>
        <taxon>Eukaryota</taxon>
        <taxon>Fungi</taxon>
        <taxon>Dikarya</taxon>
        <taxon>Ascomycota</taxon>
        <taxon>Pezizomycotina</taxon>
        <taxon>Sordariomycetes</taxon>
        <taxon>Hypocreomycetidae</taxon>
        <taxon>Hypocreales</taxon>
        <taxon>Nectriaceae</taxon>
        <taxon>Neonectria</taxon>
    </lineage>
</organism>
<protein>
    <submittedName>
        <fullName evidence="2">Uncharacterized protein</fullName>
    </submittedName>
</protein>
<keyword evidence="1" id="KW-1133">Transmembrane helix</keyword>
<evidence type="ECO:0000313" key="2">
    <source>
        <dbReference type="EMBL" id="KAK7419752.1"/>
    </source>
</evidence>
<reference evidence="2 3" key="1">
    <citation type="journal article" date="2025" name="Microbiol. Resour. Announc.">
        <title>Draft genome sequences for Neonectria magnoliae and Neonectria punicea, canker pathogens of Liriodendron tulipifera and Acer saccharum in West Virginia.</title>
        <authorList>
            <person name="Petronek H.M."/>
            <person name="Kasson M.T."/>
            <person name="Metheny A.M."/>
            <person name="Stauder C.M."/>
            <person name="Lovett B."/>
            <person name="Lynch S.C."/>
            <person name="Garnas J.R."/>
            <person name="Kasson L.R."/>
            <person name="Stajich J.E."/>
        </authorList>
    </citation>
    <scope>NUCLEOTIDE SEQUENCE [LARGE SCALE GENOMIC DNA]</scope>
    <source>
        <strain evidence="2 3">NRRL 64653</strain>
    </source>
</reference>
<feature type="transmembrane region" description="Helical" evidence="1">
    <location>
        <begin position="127"/>
        <end position="149"/>
    </location>
</feature>
<keyword evidence="1" id="KW-0812">Transmembrane</keyword>
<dbReference type="Proteomes" id="UP001498476">
    <property type="component" value="Unassembled WGS sequence"/>
</dbReference>
<dbReference type="EMBL" id="JAZAVJ010000035">
    <property type="protein sequence ID" value="KAK7419752.1"/>
    <property type="molecule type" value="Genomic_DNA"/>
</dbReference>